<dbReference type="SUPFAM" id="SSF55874">
    <property type="entry name" value="ATPase domain of HSP90 chaperone/DNA topoisomerase II/histidine kinase"/>
    <property type="match status" value="1"/>
</dbReference>
<evidence type="ECO:0000256" key="1">
    <source>
        <dbReference type="ARBA" id="ARBA00000085"/>
    </source>
</evidence>
<dbReference type="Gene3D" id="3.30.450.20">
    <property type="entry name" value="PAS domain"/>
    <property type="match status" value="2"/>
</dbReference>
<dbReference type="InterPro" id="IPR035909">
    <property type="entry name" value="CheB_C"/>
</dbReference>
<feature type="active site" evidence="7">
    <location>
        <position position="30"/>
    </location>
</feature>
<dbReference type="Pfam" id="PF02518">
    <property type="entry name" value="HATPase_c"/>
    <property type="match status" value="1"/>
</dbReference>
<evidence type="ECO:0000256" key="2">
    <source>
        <dbReference type="ARBA" id="ARBA00001541"/>
    </source>
</evidence>
<dbReference type="SUPFAM" id="SSF53335">
    <property type="entry name" value="S-adenosyl-L-methionine-dependent methyltransferases"/>
    <property type="match status" value="1"/>
</dbReference>
<dbReference type="InterPro" id="IPR029063">
    <property type="entry name" value="SAM-dependent_MTases_sf"/>
</dbReference>
<feature type="coiled-coil region" evidence="9">
    <location>
        <begin position="992"/>
        <end position="1022"/>
    </location>
</feature>
<dbReference type="SUPFAM" id="SSF47384">
    <property type="entry name" value="Homodimeric domain of signal transducing histidine kinase"/>
    <property type="match status" value="1"/>
</dbReference>
<dbReference type="PRINTS" id="PR00996">
    <property type="entry name" value="CHERMTFRASE"/>
</dbReference>
<dbReference type="Gene3D" id="1.10.287.130">
    <property type="match status" value="1"/>
</dbReference>
<dbReference type="InterPro" id="IPR011006">
    <property type="entry name" value="CheY-like_superfamily"/>
</dbReference>
<dbReference type="InterPro" id="IPR050903">
    <property type="entry name" value="Bact_Chemotaxis_MeTrfase"/>
</dbReference>
<dbReference type="InterPro" id="IPR001789">
    <property type="entry name" value="Sig_transdc_resp-reg_receiver"/>
</dbReference>
<keyword evidence="14" id="KW-0547">Nucleotide-binding</keyword>
<dbReference type="PROSITE" id="PS50122">
    <property type="entry name" value="CHEB"/>
    <property type="match status" value="1"/>
</dbReference>
<dbReference type="InterPro" id="IPR022641">
    <property type="entry name" value="CheR_N"/>
</dbReference>
<feature type="active site" evidence="7">
    <location>
        <position position="57"/>
    </location>
</feature>
<dbReference type="SMART" id="SM00448">
    <property type="entry name" value="REC"/>
    <property type="match status" value="1"/>
</dbReference>
<dbReference type="PROSITE" id="PS50110">
    <property type="entry name" value="RESPONSE_REGULATORY"/>
    <property type="match status" value="1"/>
</dbReference>
<dbReference type="RefSeq" id="WP_190443388.1">
    <property type="nucleotide sequence ID" value="NZ_JAMPKM010000024.1"/>
</dbReference>
<dbReference type="Pfam" id="PF01339">
    <property type="entry name" value="CheB_methylest"/>
    <property type="match status" value="1"/>
</dbReference>
<dbReference type="Pfam" id="PF00072">
    <property type="entry name" value="Response_reg"/>
    <property type="match status" value="1"/>
</dbReference>
<dbReference type="InterPro" id="IPR005467">
    <property type="entry name" value="His_kinase_dom"/>
</dbReference>
<sequence>MSPDSSEQPTFELTGEEIEAAFPIVGVAASAGGLAAFTQLLSHLPTDTGMAFVLIQHLAPDHESLLTEILARTTQLPVHEVQDGTTVEPNQVYVIPPNTKMVLSEGVLQLSPREKVLGKYMPGDAFFASLAADRGHKAIAVVLSGGDGDGSLGLKAIKAAGGITFAQCEDTAQFDSMPNTAVATGNVDFVLPPAKIAEELANLSRNPIMARLMPPILTELSPPPTDALTTIFALLQSKTGVDFSRYKTNTVDRRIQRRMLLYKLERLEDYVTYLQVHPAEIKALYEEILIHVTSFFRDPEAFELLKKQVFPTITQNKSNDRSIRIWIAGCSTGEEVYSIAICLLEFLADQNIQPPIQIFATDISDVAIDKARAGIYTENQMVDVSAARRCRFFYALEGDRFQISKAVRELCVFAHQNLGSDPPFCNLDLVSCRNVLIYLGDALQKQIMPIFHYSLNPTGFLLLGNSESTGQASDLFTLVEKKHKLYTRKPAATRSPLSFAPSRHPIAKVSDRTSQVLAGRPPLPAPTEEFDLDQKVDHLIANHYAPVGAVLDHKMQVLQLRGEVDRYLKLVSGVVNLNLFNLVRDGLLVELRAAVYQAQRQEMPITRNGLRLEEGDRSRVVNLQVIPFKVPITEERRFLVLFEDAPPASPPNSVNSDIPQGALEQENARLRQELDAANQERAATQEYLQAIIQEQEHTNQDLKVANEEILSSNEELQSTNEELETAKEEIQATNEELSTTNEELRSRNAEMHQVNNDLTNLLASINIPILMLTHDLRVRRFTPMAQRLFNFIPTDTGRPLSDIRTNLQVPDLDQLILEVLETLSVKELEVQTQEDHWYMLRIRPYRTTENQIDGVVLVLLDIDALKRSASTLEAARNYAEAIVETVQVPLLVLESDFRVTQANRAFYKTFQMVPPKTVQVLLFDLGNGHWNIPGLQALLEDILINDTSLQNFEVKHDFERIGPKVMLLNGWKIVQDGEAQQILLSVEDITERKQFEAERSQLLNQEQSARQEAEAANRAKDEFLSNLSHELRNPLNTMLGWAQVLRNRQLDQSTVTRALEVIERSARAQSQLIEDMLDISRITSGKLHLNTQSLDLASVVGGAIESVQLTAEGKAIQIVSQLKAATIVGDRGRLQQVLWNLLANAIKFTPSGGQVEIKLAPVQTHAEIQVSDTGQGIEAELLPYVFERFRQGDASTTKGSQGLGLGLAIVRHIVELHGGTVQAESSGKGQGTTMIVRFPLQTTIPFGNPVTSPEARLMPLELTSSSYSEPTVAEPSAAINQEVLLLAGLHVLVVDDEVDILDLMKYLLEGVGAQVVGVTSVREAISVLVAYPSGYDVLLSDIGMPEEDGLSLIRQVRELDTVTGGQIPAAAITAYVSDRERQQAIDAGFQMHLAKPVDSTQLISMVASLAGRVGDQSMSSSEAR</sequence>
<dbReference type="InterPro" id="IPR003661">
    <property type="entry name" value="HisK_dim/P_dom"/>
</dbReference>
<dbReference type="SMART" id="SM00388">
    <property type="entry name" value="HisKA"/>
    <property type="match status" value="1"/>
</dbReference>
<dbReference type="SUPFAM" id="SSF55785">
    <property type="entry name" value="PYP-like sensor domain (PAS domain)"/>
    <property type="match status" value="2"/>
</dbReference>
<dbReference type="Pfam" id="PF00512">
    <property type="entry name" value="HisKA"/>
    <property type="match status" value="1"/>
</dbReference>
<keyword evidence="6" id="KW-0418">Kinase</keyword>
<dbReference type="CDD" id="cd00082">
    <property type="entry name" value="HisKA"/>
    <property type="match status" value="1"/>
</dbReference>
<comment type="catalytic activity">
    <reaction evidence="2">
        <text>L-glutamyl-[protein] + S-adenosyl-L-methionine = [protein]-L-glutamate 5-O-methyl ester + S-adenosyl-L-homocysteine</text>
        <dbReference type="Rhea" id="RHEA:24452"/>
        <dbReference type="Rhea" id="RHEA-COMP:10208"/>
        <dbReference type="Rhea" id="RHEA-COMP:10311"/>
        <dbReference type="ChEBI" id="CHEBI:29973"/>
        <dbReference type="ChEBI" id="CHEBI:57856"/>
        <dbReference type="ChEBI" id="CHEBI:59789"/>
        <dbReference type="ChEBI" id="CHEBI:82795"/>
        <dbReference type="EC" id="2.1.1.80"/>
    </reaction>
</comment>
<comment type="catalytic activity">
    <reaction evidence="1">
        <text>ATP + protein L-histidine = ADP + protein N-phospho-L-histidine.</text>
        <dbReference type="EC" id="2.7.13.3"/>
    </reaction>
</comment>
<dbReference type="Pfam" id="PF01739">
    <property type="entry name" value="CheR"/>
    <property type="match status" value="1"/>
</dbReference>
<evidence type="ECO:0000256" key="5">
    <source>
        <dbReference type="ARBA" id="ARBA00022691"/>
    </source>
</evidence>
<evidence type="ECO:0000259" key="10">
    <source>
        <dbReference type="PROSITE" id="PS50109"/>
    </source>
</evidence>
<evidence type="ECO:0000313" key="14">
    <source>
        <dbReference type="EMBL" id="MEP0820288.1"/>
    </source>
</evidence>
<feature type="active site" evidence="7">
    <location>
        <position position="149"/>
    </location>
</feature>
<evidence type="ECO:0000259" key="11">
    <source>
        <dbReference type="PROSITE" id="PS50110"/>
    </source>
</evidence>
<dbReference type="Gene3D" id="1.10.155.10">
    <property type="entry name" value="Chemotaxis receptor methyltransferase CheR, N-terminal domain"/>
    <property type="match status" value="1"/>
</dbReference>
<proteinExistence type="predicted"/>
<dbReference type="SMART" id="SM00138">
    <property type="entry name" value="MeTrc"/>
    <property type="match status" value="1"/>
</dbReference>
<dbReference type="CDD" id="cd00075">
    <property type="entry name" value="HATPase"/>
    <property type="match status" value="1"/>
</dbReference>
<name>A0ABV0JES9_9CYAN</name>
<evidence type="ECO:0000256" key="8">
    <source>
        <dbReference type="PROSITE-ProRule" id="PRU00169"/>
    </source>
</evidence>
<dbReference type="InterPro" id="IPR003594">
    <property type="entry name" value="HATPase_dom"/>
</dbReference>
<dbReference type="Pfam" id="PF03705">
    <property type="entry name" value="CheR_N"/>
    <property type="match status" value="1"/>
</dbReference>
<feature type="domain" description="CheR-type methyltransferase" evidence="13">
    <location>
        <begin position="234"/>
        <end position="492"/>
    </location>
</feature>
<dbReference type="PANTHER" id="PTHR24422">
    <property type="entry name" value="CHEMOTAXIS PROTEIN METHYLTRANSFERASE"/>
    <property type="match status" value="1"/>
</dbReference>
<keyword evidence="5" id="KW-0949">S-adenosyl-L-methionine</keyword>
<dbReference type="Pfam" id="PF13596">
    <property type="entry name" value="PAS_10"/>
    <property type="match status" value="1"/>
</dbReference>
<dbReference type="InterPro" id="IPR022642">
    <property type="entry name" value="CheR_C"/>
</dbReference>
<keyword evidence="3" id="KW-0489">Methyltransferase</keyword>
<evidence type="ECO:0000256" key="3">
    <source>
        <dbReference type="ARBA" id="ARBA00022603"/>
    </source>
</evidence>
<feature type="coiled-coil region" evidence="9">
    <location>
        <begin position="660"/>
        <end position="761"/>
    </location>
</feature>
<dbReference type="PANTHER" id="PTHR24422:SF27">
    <property type="entry name" value="PROTEIN-GLUTAMATE O-METHYLTRANSFERASE"/>
    <property type="match status" value="1"/>
</dbReference>
<evidence type="ECO:0000313" key="15">
    <source>
        <dbReference type="Proteomes" id="UP001464891"/>
    </source>
</evidence>
<dbReference type="SUPFAM" id="SSF52172">
    <property type="entry name" value="CheY-like"/>
    <property type="match status" value="1"/>
</dbReference>
<dbReference type="InterPro" id="IPR000673">
    <property type="entry name" value="Sig_transdc_resp-reg_Me-estase"/>
</dbReference>
<dbReference type="Gene3D" id="3.40.50.2300">
    <property type="match status" value="1"/>
</dbReference>
<feature type="domain" description="Histidine kinase" evidence="10">
    <location>
        <begin position="1026"/>
        <end position="1242"/>
    </location>
</feature>
<keyword evidence="9" id="KW-0175">Coiled coil</keyword>
<keyword evidence="7" id="KW-0378">Hydrolase</keyword>
<protein>
    <submittedName>
        <fullName evidence="14">ATP-binding protein</fullName>
    </submittedName>
</protein>
<organism evidence="14 15">
    <name type="scientific">Trichocoleus desertorum GB2-A4</name>
    <dbReference type="NCBI Taxonomy" id="2933944"/>
    <lineage>
        <taxon>Bacteria</taxon>
        <taxon>Bacillati</taxon>
        <taxon>Cyanobacteriota</taxon>
        <taxon>Cyanophyceae</taxon>
        <taxon>Leptolyngbyales</taxon>
        <taxon>Trichocoleusaceae</taxon>
        <taxon>Trichocoleus</taxon>
    </lineage>
</organism>
<keyword evidence="15" id="KW-1185">Reference proteome</keyword>
<keyword evidence="8" id="KW-0597">Phosphoprotein</keyword>
<dbReference type="EMBL" id="JAMPKM010000024">
    <property type="protein sequence ID" value="MEP0820288.1"/>
    <property type="molecule type" value="Genomic_DNA"/>
</dbReference>
<feature type="modified residue" description="4-aspartylphosphate" evidence="8">
    <location>
        <position position="1341"/>
    </location>
</feature>
<evidence type="ECO:0000259" key="13">
    <source>
        <dbReference type="PROSITE" id="PS50123"/>
    </source>
</evidence>
<dbReference type="Gene3D" id="3.40.50.180">
    <property type="entry name" value="Methylesterase CheB, C-terminal domain"/>
    <property type="match status" value="1"/>
</dbReference>
<dbReference type="GO" id="GO:0005524">
    <property type="term" value="F:ATP binding"/>
    <property type="evidence" value="ECO:0007669"/>
    <property type="project" value="UniProtKB-KW"/>
</dbReference>
<accession>A0ABV0JES9</accession>
<dbReference type="InterPro" id="IPR036804">
    <property type="entry name" value="CheR_N_sf"/>
</dbReference>
<keyword evidence="4" id="KW-0808">Transferase</keyword>
<keyword evidence="14" id="KW-0067">ATP-binding</keyword>
<dbReference type="Gene3D" id="3.40.50.150">
    <property type="entry name" value="Vaccinia Virus protein VP39"/>
    <property type="match status" value="1"/>
</dbReference>
<dbReference type="InterPro" id="IPR000780">
    <property type="entry name" value="CheR_MeTrfase"/>
</dbReference>
<evidence type="ECO:0000256" key="7">
    <source>
        <dbReference type="PROSITE-ProRule" id="PRU00050"/>
    </source>
</evidence>
<dbReference type="Gene3D" id="3.30.565.10">
    <property type="entry name" value="Histidine kinase-like ATPase, C-terminal domain"/>
    <property type="match status" value="1"/>
</dbReference>
<evidence type="ECO:0000259" key="12">
    <source>
        <dbReference type="PROSITE" id="PS50122"/>
    </source>
</evidence>
<dbReference type="CDD" id="cd16434">
    <property type="entry name" value="CheB-CheR_fusion"/>
    <property type="match status" value="1"/>
</dbReference>
<dbReference type="PROSITE" id="PS50123">
    <property type="entry name" value="CHER"/>
    <property type="match status" value="1"/>
</dbReference>
<dbReference type="InterPro" id="IPR036097">
    <property type="entry name" value="HisK_dim/P_sf"/>
</dbReference>
<keyword evidence="7" id="KW-0145">Chemotaxis</keyword>
<dbReference type="InterPro" id="IPR035965">
    <property type="entry name" value="PAS-like_dom_sf"/>
</dbReference>
<comment type="caution">
    <text evidence="14">The sequence shown here is derived from an EMBL/GenBank/DDBJ whole genome shotgun (WGS) entry which is preliminary data.</text>
</comment>
<dbReference type="SUPFAM" id="SSF47757">
    <property type="entry name" value="Chemotaxis receptor methyltransferase CheR, N-terminal domain"/>
    <property type="match status" value="1"/>
</dbReference>
<feature type="domain" description="CheB-type methylesterase" evidence="12">
    <location>
        <begin position="18"/>
        <end position="200"/>
    </location>
</feature>
<reference evidence="14 15" key="1">
    <citation type="submission" date="2022-04" db="EMBL/GenBank/DDBJ databases">
        <title>Positive selection, recombination, and allopatry shape intraspecific diversity of widespread and dominant cyanobacteria.</title>
        <authorList>
            <person name="Wei J."/>
            <person name="Shu W."/>
            <person name="Hu C."/>
        </authorList>
    </citation>
    <scope>NUCLEOTIDE SEQUENCE [LARGE SCALE GENOMIC DNA]</scope>
    <source>
        <strain evidence="14 15">GB2-A4</strain>
    </source>
</reference>
<evidence type="ECO:0000256" key="6">
    <source>
        <dbReference type="ARBA" id="ARBA00022777"/>
    </source>
</evidence>
<dbReference type="InterPro" id="IPR036890">
    <property type="entry name" value="HATPase_C_sf"/>
</dbReference>
<dbReference type="Proteomes" id="UP001464891">
    <property type="component" value="Unassembled WGS sequence"/>
</dbReference>
<gene>
    <name evidence="14" type="ORF">NC998_24625</name>
</gene>
<feature type="domain" description="Response regulatory" evidence="11">
    <location>
        <begin position="1290"/>
        <end position="1410"/>
    </location>
</feature>
<dbReference type="PROSITE" id="PS50109">
    <property type="entry name" value="HIS_KIN"/>
    <property type="match status" value="1"/>
</dbReference>
<evidence type="ECO:0000256" key="9">
    <source>
        <dbReference type="SAM" id="Coils"/>
    </source>
</evidence>
<dbReference type="SUPFAM" id="SSF52738">
    <property type="entry name" value="Methylesterase CheB, C-terminal domain"/>
    <property type="match status" value="1"/>
</dbReference>
<evidence type="ECO:0000256" key="4">
    <source>
        <dbReference type="ARBA" id="ARBA00022679"/>
    </source>
</evidence>
<dbReference type="SMART" id="SM00387">
    <property type="entry name" value="HATPase_c"/>
    <property type="match status" value="1"/>
</dbReference>